<dbReference type="SMART" id="SM00458">
    <property type="entry name" value="RICIN"/>
    <property type="match status" value="1"/>
</dbReference>
<dbReference type="SUPFAM" id="SSF50370">
    <property type="entry name" value="Ricin B-like lectins"/>
    <property type="match status" value="1"/>
</dbReference>
<evidence type="ECO:0000259" key="2">
    <source>
        <dbReference type="SMART" id="SM00458"/>
    </source>
</evidence>
<feature type="signal peptide" evidence="1">
    <location>
        <begin position="1"/>
        <end position="31"/>
    </location>
</feature>
<sequence>MRFSSKFFPSLLLLLSSLTVSLFLVKQPGEAQGINGAFINNFLSGKCIDVAGAPGRSNGAPLQLWDCELTGINPDNNSTTDQRWVFINGGYIRNTLSGKCIDVAGAPGRNNGAPLQLWDCELSGRNRDNGSITDQRWTITSNGFIRNTLSGKCIDVAGAPGQSNGARLQLWDCELSGRNRDNGSNTDQQWSFTN</sequence>
<name>A0AA96YAL0_9CYAN</name>
<evidence type="ECO:0000313" key="3">
    <source>
        <dbReference type="EMBL" id="WOB43130.1"/>
    </source>
</evidence>
<gene>
    <name evidence="3" type="ORF">HNI00_08140</name>
</gene>
<reference evidence="3" key="1">
    <citation type="submission" date="2020-05" db="EMBL/GenBank/DDBJ databases">
        <authorList>
            <person name="Zhu T."/>
            <person name="Keshari N."/>
            <person name="Lu X."/>
        </authorList>
    </citation>
    <scope>NUCLEOTIDE SEQUENCE</scope>
    <source>
        <strain evidence="3">NK1-22</strain>
    </source>
</reference>
<accession>A0AA96YAL0</accession>
<dbReference type="InterPro" id="IPR035992">
    <property type="entry name" value="Ricin_B-like_lectins"/>
</dbReference>
<feature type="domain" description="Ricin B lectin" evidence="2">
    <location>
        <begin position="36"/>
        <end position="193"/>
    </location>
</feature>
<dbReference type="CDD" id="cd00161">
    <property type="entry name" value="beta-trefoil_Ricin-like"/>
    <property type="match status" value="1"/>
</dbReference>
<evidence type="ECO:0000256" key="1">
    <source>
        <dbReference type="SAM" id="SignalP"/>
    </source>
</evidence>
<dbReference type="EMBL" id="CP053540">
    <property type="protein sequence ID" value="WOB43130.1"/>
    <property type="molecule type" value="Genomic_DNA"/>
</dbReference>
<dbReference type="KEGG" id="tog:HNI00_08140"/>
<feature type="chain" id="PRO_5041709399" evidence="1">
    <location>
        <begin position="32"/>
        <end position="194"/>
    </location>
</feature>
<dbReference type="Pfam" id="PF00652">
    <property type="entry name" value="Ricin_B_lectin"/>
    <property type="match status" value="1"/>
</dbReference>
<dbReference type="PROSITE" id="PS50231">
    <property type="entry name" value="RICIN_B_LECTIN"/>
    <property type="match status" value="1"/>
</dbReference>
<dbReference type="Gene3D" id="2.80.10.50">
    <property type="match status" value="2"/>
</dbReference>
<dbReference type="InterPro" id="IPR000772">
    <property type="entry name" value="Ricin_B_lectin"/>
</dbReference>
<keyword evidence="1" id="KW-0732">Signal</keyword>
<dbReference type="RefSeq" id="WP_316792317.1">
    <property type="nucleotide sequence ID" value="NZ_CP053540.1"/>
</dbReference>
<proteinExistence type="predicted"/>
<protein>
    <submittedName>
        <fullName evidence="3">Ricin-type beta-trefoil lectin domain protein</fullName>
    </submittedName>
</protein>
<dbReference type="AlphaFoldDB" id="A0AA96YAL0"/>
<organism evidence="3">
    <name type="scientific">Thermoleptolyngbya oregonensis NK1-22</name>
    <dbReference type="NCBI Taxonomy" id="2547457"/>
    <lineage>
        <taxon>Bacteria</taxon>
        <taxon>Bacillati</taxon>
        <taxon>Cyanobacteriota</taxon>
        <taxon>Cyanophyceae</taxon>
        <taxon>Oculatellales</taxon>
        <taxon>Oculatellaceae</taxon>
        <taxon>Thermoleptolyngbya</taxon>
    </lineage>
</organism>